<proteinExistence type="predicted"/>
<dbReference type="GO" id="GO:0003676">
    <property type="term" value="F:nucleic acid binding"/>
    <property type="evidence" value="ECO:0007669"/>
    <property type="project" value="InterPro"/>
</dbReference>
<organism evidence="2 3">
    <name type="scientific">Halorhabdus tiamatea SARL4B</name>
    <dbReference type="NCBI Taxonomy" id="1033806"/>
    <lineage>
        <taxon>Archaea</taxon>
        <taxon>Methanobacteriati</taxon>
        <taxon>Methanobacteriota</taxon>
        <taxon>Stenosarchaea group</taxon>
        <taxon>Halobacteria</taxon>
        <taxon>Halobacteriales</taxon>
        <taxon>Haloarculaceae</taxon>
        <taxon>Halorhabdus</taxon>
    </lineage>
</organism>
<dbReference type="InterPro" id="IPR002711">
    <property type="entry name" value="HNH"/>
</dbReference>
<protein>
    <submittedName>
        <fullName evidence="2">5-methylcytosine-specific restriction enzyme A protein</fullName>
    </submittedName>
</protein>
<dbReference type="AlphaFoldDB" id="U2DEW9"/>
<reference evidence="2 3" key="2">
    <citation type="journal article" date="2013" name="PLoS ONE">
        <title>INDIGO - INtegrated Data Warehouse of MIcrobial GenOmes with Examples from the Red Sea Extremophiles.</title>
        <authorList>
            <person name="Alam I."/>
            <person name="Antunes A."/>
            <person name="Kamau A.A."/>
            <person name="Ba Alawi W."/>
            <person name="Kalkatawi M."/>
            <person name="Stingl U."/>
            <person name="Bajic V.B."/>
        </authorList>
    </citation>
    <scope>NUCLEOTIDE SEQUENCE [LARGE SCALE GENOMIC DNA]</scope>
    <source>
        <strain evidence="2 3">SARL4B</strain>
    </source>
</reference>
<dbReference type="GO" id="GO:0008270">
    <property type="term" value="F:zinc ion binding"/>
    <property type="evidence" value="ECO:0007669"/>
    <property type="project" value="InterPro"/>
</dbReference>
<comment type="caution">
    <text evidence="2">The sequence shown here is derived from an EMBL/GenBank/DDBJ whole genome shotgun (WGS) entry which is preliminary data.</text>
</comment>
<dbReference type="CDD" id="cd00085">
    <property type="entry name" value="HNHc"/>
    <property type="match status" value="1"/>
</dbReference>
<evidence type="ECO:0000259" key="1">
    <source>
        <dbReference type="SMART" id="SM00507"/>
    </source>
</evidence>
<dbReference type="Gene3D" id="1.10.30.50">
    <property type="match status" value="1"/>
</dbReference>
<dbReference type="Pfam" id="PF01844">
    <property type="entry name" value="HNH"/>
    <property type="match status" value="1"/>
</dbReference>
<dbReference type="GO" id="GO:0004519">
    <property type="term" value="F:endonuclease activity"/>
    <property type="evidence" value="ECO:0007669"/>
    <property type="project" value="InterPro"/>
</dbReference>
<reference evidence="2 3" key="1">
    <citation type="journal article" date="2011" name="J. Bacteriol.">
        <title>Genome sequence of Halorhabdus tiamatea, the first archaeon isolated from a deep-sea anoxic brine lake.</title>
        <authorList>
            <person name="Antunes A."/>
            <person name="Alam I."/>
            <person name="Bajic V.B."/>
            <person name="Stingl U."/>
        </authorList>
    </citation>
    <scope>NUCLEOTIDE SEQUENCE [LARGE SCALE GENOMIC DNA]</scope>
    <source>
        <strain evidence="2 3">SARL4B</strain>
    </source>
</reference>
<gene>
    <name evidence="2" type="primary">mcrA</name>
    <name evidence="2" type="ORF">HLRTI_003393</name>
</gene>
<evidence type="ECO:0000313" key="2">
    <source>
        <dbReference type="EMBL" id="ERJ04642.1"/>
    </source>
</evidence>
<accession>U2DEW9</accession>
<dbReference type="InterPro" id="IPR003615">
    <property type="entry name" value="HNH_nuc"/>
</dbReference>
<feature type="domain" description="HNH nuclease" evidence="1">
    <location>
        <begin position="53"/>
        <end position="110"/>
    </location>
</feature>
<name>U2DEW9_9EURY</name>
<evidence type="ECO:0000313" key="3">
    <source>
        <dbReference type="Proteomes" id="UP000003861"/>
    </source>
</evidence>
<dbReference type="Proteomes" id="UP000003861">
    <property type="component" value="Unassembled WGS sequence"/>
</dbReference>
<dbReference type="EMBL" id="AFNT02000065">
    <property type="protein sequence ID" value="ERJ04642.1"/>
    <property type="molecule type" value="Genomic_DNA"/>
</dbReference>
<sequence length="150" mass="16704">MPVGGVEMHVGRQRLSELSEAELREVAEASVIGDRRTTTESSQTQYRRPEIVKQYALRVADGVCQGGGDEAPFLDEDGEPFLEVHYLHRRSDGGADHPDNVVALCPNCHRRVHYEQNGDAFNQQLIEGGVQISADQRATFCRLTSRILVD</sequence>
<dbReference type="SMART" id="SM00507">
    <property type="entry name" value="HNHc"/>
    <property type="match status" value="1"/>
</dbReference>